<comment type="subcellular location">
    <subcellularLocation>
        <location evidence="1">Cell membrane</location>
        <topology evidence="1">Multi-pass membrane protein</topology>
    </subcellularLocation>
</comment>
<proteinExistence type="predicted"/>
<dbReference type="PANTHER" id="PTHR30250:SF11">
    <property type="entry name" value="O-ANTIGEN TRANSPORTER-RELATED"/>
    <property type="match status" value="1"/>
</dbReference>
<feature type="transmembrane region" description="Helical" evidence="6">
    <location>
        <begin position="167"/>
        <end position="189"/>
    </location>
</feature>
<dbReference type="GO" id="GO:0005886">
    <property type="term" value="C:plasma membrane"/>
    <property type="evidence" value="ECO:0007669"/>
    <property type="project" value="UniProtKB-SubCell"/>
</dbReference>
<feature type="transmembrane region" description="Helical" evidence="6">
    <location>
        <begin position="294"/>
        <end position="314"/>
    </location>
</feature>
<evidence type="ECO:0000256" key="1">
    <source>
        <dbReference type="ARBA" id="ARBA00004651"/>
    </source>
</evidence>
<accession>A0A4Z0J7H3</accession>
<dbReference type="InterPro" id="IPR050833">
    <property type="entry name" value="Poly_Biosynth_Transport"/>
</dbReference>
<dbReference type="InterPro" id="IPR002797">
    <property type="entry name" value="Polysacc_synth"/>
</dbReference>
<protein>
    <submittedName>
        <fullName evidence="7">Uncharacterized protein</fullName>
    </submittedName>
</protein>
<keyword evidence="8" id="KW-1185">Reference proteome</keyword>
<evidence type="ECO:0000256" key="4">
    <source>
        <dbReference type="ARBA" id="ARBA00022989"/>
    </source>
</evidence>
<evidence type="ECO:0000313" key="7">
    <source>
        <dbReference type="EMBL" id="TGD18602.1"/>
    </source>
</evidence>
<feature type="transmembrane region" description="Helical" evidence="6">
    <location>
        <begin position="418"/>
        <end position="436"/>
    </location>
</feature>
<comment type="caution">
    <text evidence="7">The sequence shown here is derived from an EMBL/GenBank/DDBJ whole genome shotgun (WGS) entry which is preliminary data.</text>
</comment>
<feature type="transmembrane region" description="Helical" evidence="6">
    <location>
        <begin position="140"/>
        <end position="161"/>
    </location>
</feature>
<feature type="transmembrane region" description="Helical" evidence="6">
    <location>
        <begin position="359"/>
        <end position="378"/>
    </location>
</feature>
<evidence type="ECO:0000256" key="2">
    <source>
        <dbReference type="ARBA" id="ARBA00022475"/>
    </source>
</evidence>
<dbReference type="AlphaFoldDB" id="A0A4Z0J7H3"/>
<keyword evidence="3 6" id="KW-0812">Transmembrane</keyword>
<feature type="transmembrane region" description="Helical" evidence="6">
    <location>
        <begin position="210"/>
        <end position="230"/>
    </location>
</feature>
<feature type="transmembrane region" description="Helical" evidence="6">
    <location>
        <begin position="86"/>
        <end position="109"/>
    </location>
</feature>
<dbReference type="EMBL" id="RKLX01000011">
    <property type="protein sequence ID" value="TGD18602.1"/>
    <property type="molecule type" value="Genomic_DNA"/>
</dbReference>
<feature type="transmembrane region" description="Helical" evidence="6">
    <location>
        <begin position="326"/>
        <end position="347"/>
    </location>
</feature>
<dbReference type="OrthoDB" id="9815702at2"/>
<evidence type="ECO:0000313" key="8">
    <source>
        <dbReference type="Proteomes" id="UP000297348"/>
    </source>
</evidence>
<feature type="transmembrane region" description="Helical" evidence="6">
    <location>
        <begin position="115"/>
        <end position="133"/>
    </location>
</feature>
<dbReference type="Pfam" id="PF01943">
    <property type="entry name" value="Polysacc_synt"/>
    <property type="match status" value="1"/>
</dbReference>
<evidence type="ECO:0000256" key="3">
    <source>
        <dbReference type="ARBA" id="ARBA00022692"/>
    </source>
</evidence>
<feature type="transmembrane region" description="Helical" evidence="6">
    <location>
        <begin position="384"/>
        <end position="406"/>
    </location>
</feature>
<name>A0A4Z0J7H3_9LACO</name>
<keyword evidence="5 6" id="KW-0472">Membrane</keyword>
<feature type="transmembrane region" description="Helical" evidence="6">
    <location>
        <begin position="442"/>
        <end position="463"/>
    </location>
</feature>
<feature type="transmembrane region" description="Helical" evidence="6">
    <location>
        <begin position="12"/>
        <end position="32"/>
    </location>
</feature>
<feature type="transmembrane region" description="Helical" evidence="6">
    <location>
        <begin position="253"/>
        <end position="273"/>
    </location>
</feature>
<keyword evidence="4 6" id="KW-1133">Transmembrane helix</keyword>
<gene>
    <name evidence="7" type="ORF">EGT51_08085</name>
</gene>
<dbReference type="PANTHER" id="PTHR30250">
    <property type="entry name" value="PST FAMILY PREDICTED COLANIC ACID TRANSPORTER"/>
    <property type="match status" value="1"/>
</dbReference>
<sequence>MVKVKIIKNYLYNSSYQLFLIILPIITLPYVARTLGPSALGVNSYTYSVTSYFTMFAILGTTTYAQREVAYLKDDKLGLTRFFVEVELLNIGTSVISYIGLLIVILFLSKYQISFLIYSITIIANIFDVSWLFMGTGRFAILAIRNFIVKIISVLLIFSLVKDSSDLYIYILINVLSILVSNLTLWPYIKKDSLLFLKKQMIPKLRPFRHLRGTLALFIPQISITLYTVLNKVLLGAMGKIREGSYFDSADKIIRLSFTMLVSLSTVLMPVVANEIAKKNRQKVEKLLSQSLQFSLCIAFPLFGGLVGIAERLVPLFLGNQYDKVILLLQVQGFIIIPMAIANVIGNQYLVPSRQTKKLNVSIFGGSIFNILISVPLIETWGAFGASVAIACSETLVTTLQVFQVRNELHFYGIGRDVLKYTIATCGMYLFIRWLQLVTVGWISIIACIILGIVFYFGLLIILRANIVNTGRKIISNKFKI</sequence>
<evidence type="ECO:0000256" key="5">
    <source>
        <dbReference type="ARBA" id="ARBA00023136"/>
    </source>
</evidence>
<reference evidence="7 8" key="1">
    <citation type="submission" date="2018-10" db="EMBL/GenBank/DDBJ databases">
        <title>Lactobacillus sp. R7 and Lactobacillus sp. R19 isolated from fermented mustard green product of Taiwan.</title>
        <authorList>
            <person name="Lin S.-T."/>
        </authorList>
    </citation>
    <scope>NUCLEOTIDE SEQUENCE [LARGE SCALE GENOMIC DNA]</scope>
    <source>
        <strain evidence="7 8">BCRC 81129</strain>
    </source>
</reference>
<evidence type="ECO:0000256" key="6">
    <source>
        <dbReference type="SAM" id="Phobius"/>
    </source>
</evidence>
<feature type="transmembrane region" description="Helical" evidence="6">
    <location>
        <begin position="44"/>
        <end position="65"/>
    </location>
</feature>
<dbReference type="Proteomes" id="UP000297348">
    <property type="component" value="Unassembled WGS sequence"/>
</dbReference>
<organism evidence="7 8">
    <name type="scientific">Levilactobacillus suantsaiihabitans</name>
    <dbReference type="NCBI Taxonomy" id="2487722"/>
    <lineage>
        <taxon>Bacteria</taxon>
        <taxon>Bacillati</taxon>
        <taxon>Bacillota</taxon>
        <taxon>Bacilli</taxon>
        <taxon>Lactobacillales</taxon>
        <taxon>Lactobacillaceae</taxon>
        <taxon>Levilactobacillus</taxon>
    </lineage>
</organism>
<keyword evidence="2" id="KW-1003">Cell membrane</keyword>